<dbReference type="RefSeq" id="WP_014559202.1">
    <property type="nucleotide sequence ID" value="NC_017464.1"/>
</dbReference>
<dbReference type="Proteomes" id="UP000007394">
    <property type="component" value="Chromosome"/>
</dbReference>
<keyword evidence="3" id="KW-1185">Reference proteome</keyword>
<dbReference type="HOGENOM" id="CLU_125852_2_0_10"/>
<proteinExistence type="predicted"/>
<dbReference type="PANTHER" id="PTHR40455">
    <property type="entry name" value="ANTITOXIN HIGA"/>
    <property type="match status" value="1"/>
</dbReference>
<dbReference type="InterPro" id="IPR001387">
    <property type="entry name" value="Cro/C1-type_HTH"/>
</dbReference>
<dbReference type="Gene3D" id="1.10.260.40">
    <property type="entry name" value="lambda repressor-like DNA-binding domains"/>
    <property type="match status" value="1"/>
</dbReference>
<dbReference type="OrthoDB" id="9796786at2"/>
<dbReference type="InterPro" id="IPR039060">
    <property type="entry name" value="Antitox_HigA"/>
</dbReference>
<dbReference type="eggNOG" id="COG5499">
    <property type="taxonomic scope" value="Bacteria"/>
</dbReference>
<dbReference type="PATRIC" id="fig|945713.3.peg.331"/>
<feature type="domain" description="HTH cro/C1-type" evidence="1">
    <location>
        <begin position="61"/>
        <end position="114"/>
    </location>
</feature>
<dbReference type="PANTHER" id="PTHR40455:SF1">
    <property type="entry name" value="ANTITOXIN HIGA"/>
    <property type="match status" value="1"/>
</dbReference>
<dbReference type="STRING" id="945713.IALB_0331"/>
<dbReference type="Pfam" id="PF01381">
    <property type="entry name" value="HTH_3"/>
    <property type="match status" value="1"/>
</dbReference>
<name>I0AGD6_IGNAJ</name>
<sequence>MKIRVIKNKKDYEVALKTIDELWNSKPNTEEGDLLELLLTLVEVYEQKHYKISPPDPIEAIKFRMEQLGLKQSDIADVIGGKNRVSEILNRKRELTAKMMRDLHKKFNIPAESLLS</sequence>
<evidence type="ECO:0000313" key="3">
    <source>
        <dbReference type="Proteomes" id="UP000007394"/>
    </source>
</evidence>
<organism evidence="2 3">
    <name type="scientific">Ignavibacterium album (strain DSM 19864 / JCM 16511 / NBRC 101810 / Mat9-16)</name>
    <dbReference type="NCBI Taxonomy" id="945713"/>
    <lineage>
        <taxon>Bacteria</taxon>
        <taxon>Pseudomonadati</taxon>
        <taxon>Ignavibacteriota</taxon>
        <taxon>Ignavibacteria</taxon>
        <taxon>Ignavibacteriales</taxon>
        <taxon>Ignavibacteriaceae</taxon>
        <taxon>Ignavibacterium</taxon>
    </lineage>
</organism>
<dbReference type="SMART" id="SM00530">
    <property type="entry name" value="HTH_XRE"/>
    <property type="match status" value="1"/>
</dbReference>
<reference evidence="2 3" key="1">
    <citation type="journal article" date="2012" name="Front. Microbiol.">
        <title>Complete genome of Ignavibacterium album, a metabolically versatile, flagellated, facultative anaerobe from the phylum Chlorobi.</title>
        <authorList>
            <person name="Liu Z."/>
            <person name="Frigaard N.-U."/>
            <person name="Vogl K."/>
            <person name="Iino T."/>
            <person name="Ohkuma M."/>
            <person name="Overmann J."/>
            <person name="Bryant D.A."/>
        </authorList>
    </citation>
    <scope>NUCLEOTIDE SEQUENCE [LARGE SCALE GENOMIC DNA]</scope>
    <source>
        <strain evidence="3">DSM 19864 / JCM 16511 / NBRC 101810 / Mat9-16</strain>
    </source>
</reference>
<dbReference type="GO" id="GO:0001046">
    <property type="term" value="F:core promoter sequence-specific DNA binding"/>
    <property type="evidence" value="ECO:0007669"/>
    <property type="project" value="TreeGrafter"/>
</dbReference>
<accession>I0AGD6</accession>
<evidence type="ECO:0000259" key="1">
    <source>
        <dbReference type="PROSITE" id="PS50943"/>
    </source>
</evidence>
<protein>
    <submittedName>
        <fullName evidence="2">Putative transcriptional regulator</fullName>
    </submittedName>
</protein>
<gene>
    <name evidence="2" type="ordered locus">IALB_0331</name>
</gene>
<dbReference type="PROSITE" id="PS50943">
    <property type="entry name" value="HTH_CROC1"/>
    <property type="match status" value="1"/>
</dbReference>
<dbReference type="EMBL" id="CP003418">
    <property type="protein sequence ID" value="AFH48043.1"/>
    <property type="molecule type" value="Genomic_DNA"/>
</dbReference>
<dbReference type="GO" id="GO:0006355">
    <property type="term" value="P:regulation of DNA-templated transcription"/>
    <property type="evidence" value="ECO:0007669"/>
    <property type="project" value="InterPro"/>
</dbReference>
<dbReference type="AlphaFoldDB" id="I0AGD6"/>
<dbReference type="InterPro" id="IPR010982">
    <property type="entry name" value="Lambda_DNA-bd_dom_sf"/>
</dbReference>
<dbReference type="KEGG" id="ial:IALB_0331"/>
<evidence type="ECO:0000313" key="2">
    <source>
        <dbReference type="EMBL" id="AFH48043.1"/>
    </source>
</evidence>
<dbReference type="SUPFAM" id="SSF47413">
    <property type="entry name" value="lambda repressor-like DNA-binding domains"/>
    <property type="match status" value="1"/>
</dbReference>